<dbReference type="RefSeq" id="WP_121927885.1">
    <property type="nucleotide sequence ID" value="NZ_REGC01000008.1"/>
</dbReference>
<dbReference type="PANTHER" id="PTHR37292">
    <property type="entry name" value="VNG6097C"/>
    <property type="match status" value="1"/>
</dbReference>
<dbReference type="AlphaFoldDB" id="A0A3M0G2Y4"/>
<name>A0A3M0G2Y4_9CORY</name>
<protein>
    <submittedName>
        <fullName evidence="2">DUF262 domain-containing protein</fullName>
    </submittedName>
</protein>
<dbReference type="EMBL" id="REGC01000008">
    <property type="protein sequence ID" value="RMB59331.1"/>
    <property type="molecule type" value="Genomic_DNA"/>
</dbReference>
<reference evidence="2 3" key="1">
    <citation type="submission" date="2018-10" db="EMBL/GenBank/DDBJ databases">
        <title>Corynebacterium macginleyi genome sequencing and assembly of the type strain and two clinical samples.</title>
        <authorList>
            <person name="Bernier A.-M."/>
            <person name="Bernard K."/>
        </authorList>
    </citation>
    <scope>NUCLEOTIDE SEQUENCE [LARGE SCALE GENOMIC DNA]</scope>
    <source>
        <strain evidence="2 3">NML 120205</strain>
    </source>
</reference>
<organism evidence="2 3">
    <name type="scientific">Corynebacterium macginleyi</name>
    <dbReference type="NCBI Taxonomy" id="38290"/>
    <lineage>
        <taxon>Bacteria</taxon>
        <taxon>Bacillati</taxon>
        <taxon>Actinomycetota</taxon>
        <taxon>Actinomycetes</taxon>
        <taxon>Mycobacteriales</taxon>
        <taxon>Corynebacteriaceae</taxon>
        <taxon>Corynebacterium</taxon>
    </lineage>
</organism>
<dbReference type="PANTHER" id="PTHR37292:SF2">
    <property type="entry name" value="DUF262 DOMAIN-CONTAINING PROTEIN"/>
    <property type="match status" value="1"/>
</dbReference>
<comment type="caution">
    <text evidence="2">The sequence shown here is derived from an EMBL/GenBank/DDBJ whole genome shotgun (WGS) entry which is preliminary data.</text>
</comment>
<dbReference type="Proteomes" id="UP000270649">
    <property type="component" value="Unassembled WGS sequence"/>
</dbReference>
<feature type="domain" description="GmrSD restriction endonucleases N-terminal" evidence="1">
    <location>
        <begin position="10"/>
        <end position="252"/>
    </location>
</feature>
<dbReference type="Pfam" id="PF03235">
    <property type="entry name" value="GmrSD_N"/>
    <property type="match status" value="1"/>
</dbReference>
<evidence type="ECO:0000313" key="3">
    <source>
        <dbReference type="Proteomes" id="UP000270649"/>
    </source>
</evidence>
<dbReference type="InterPro" id="IPR004919">
    <property type="entry name" value="GmrSD_N"/>
</dbReference>
<proteinExistence type="predicted"/>
<gene>
    <name evidence="2" type="ORF">D9543_07075</name>
</gene>
<accession>A0A3M0G2Y4</accession>
<evidence type="ECO:0000259" key="1">
    <source>
        <dbReference type="Pfam" id="PF03235"/>
    </source>
</evidence>
<evidence type="ECO:0000313" key="2">
    <source>
        <dbReference type="EMBL" id="RMB59331.1"/>
    </source>
</evidence>
<sequence>MGFTTPSYDLKDLFSRIDRGDIQLPDFQRSYAWDEDRIRALIVTVLRGYPIGALMALDTRNEKMRFRPRVLAGAPEAGVEPGLLLLDGQQRLTSLYHCFNGEGFVKTTDFRKKKVHRRFFIDVRAAVSGDLLADDAIFAVDHNGEICSHFGPNIDGAITSRQDGLDNMCIPVASLLSEEGTRMLFELAATYEQYSAELAAFNNRILRPLAGYDIPMIRLSRETERSGIGSIFAQANSAGLQMDVFDLLTAVFASEEPTFHLANDWQQVEKDLRESPALDGIGRNEFLSAVSLLITGEKGSAGGQREDILKLSLSEYKAAAHDLRITFHEVAEFLAQRRILSLDQVPYTEQIVPLAVIIARLAKRPGALSSQEAWDRIDQWFWCGVFGELYGSSAVPLRAARDVDEVTKWVAGDTDDIPKTISDAGFRESRLFSVDENDGVWHGIYALLMARGAKDWRTGNEFTRHTFEELKPGFFPVFPLNWCQRHGVEPVLAHSVMNFTPMGKRTEVVLDGFAPNRYLPRVQSKSIMEDDEFDAVLASHDLDVANLRESKIHEFLTDRRHRFVDLVEETLGIPVIRDVDEANLTGGEEGPHAFGR</sequence>